<dbReference type="EMBL" id="JAMKPW020000010">
    <property type="protein sequence ID" value="KAK8214735.1"/>
    <property type="molecule type" value="Genomic_DNA"/>
</dbReference>
<reference evidence="1" key="1">
    <citation type="submission" date="2024-02" db="EMBL/GenBank/DDBJ databases">
        <title>Metagenome Assembled Genome of Zalaria obscura JY119.</title>
        <authorList>
            <person name="Vighnesh L."/>
            <person name="Jagadeeshwari U."/>
            <person name="Venkata Ramana C."/>
            <person name="Sasikala C."/>
        </authorList>
    </citation>
    <scope>NUCLEOTIDE SEQUENCE</scope>
    <source>
        <strain evidence="1">JY119</strain>
    </source>
</reference>
<keyword evidence="2" id="KW-1185">Reference proteome</keyword>
<protein>
    <submittedName>
        <fullName evidence="1">Uncharacterized protein</fullName>
    </submittedName>
</protein>
<name>A0ACC3SHG3_9PEZI</name>
<sequence length="1592" mass="175443">MDTPSSVDQNPFRDPPEAMDSANRSTEQPSSIDNSRPGSAGGIRPKEKKRVGFSGAADLKDHRKSLTILNDRTANVTPPAASPTFLYTIDDTSVNGSSHSRDTSGDALLAGLTTDRAPLPQDIDQQLHSDAIESDEDDNALPSKTKKPSHAEAQRLVRAHTVAARDNLNHTPGTRSGYVTPIEEQEMDPYYVPKPEKFRGGVLASLLKLYNQEQGSSSRSPSMSQPGRAHLRNGSSGAYSAIHSTATTPQHSPPTSGTATPVNGRSHRPWYSMSKSAGQSTTSLSRLVSASAMGASPVSGLAEAVSHRLKEQAEQQKREEQQKRPGAKRSRSSGKLRDTHEVYKEVVHDRIGVEEATQRIDEVLKRPARYKPWALIPVYGLASASVGPFAFGARPIDLPIAFVLGCILGILQLIIAPRSDLYQNVFEIAASVITSFLARAFGSIKGGEVFCFSALAQSSIALILPGYTVLCAALELQSRSIVAGSVRMVYAIIYSLFLGFGITIGTALYGIMDSNAISETSCRTSIGHHYFFISVPIFAMCLIIINQAKWKQAPVMVFIAFAGYVVNYFSSKRFSGNTQVANTLGALAIGVLANGYSRLGQRVENWFLDLWEDRLRPVVKRFRRFVLRKKRKPFSKLEAAAHEEHVIGDGESAFVRHTRRVGYGLAAAAMLPAIFVQVPSGLAVSGSLISGVASADEITGNSTNGTTRGVQRRLQCYSGRNWDYGRLVFVRGYCVSVCLLMIGRCATAPHPRFPQTVLGFDVTTSTLASNWTKTTIKQAMDTLPLELRVQIASLLNRTSDLHALTLTCHSLRAAFTPLLYEHFYYESREWLDRDPIFHPANPGLPYIRTFSLLRLLHFDAAVPGLQFNPPSIYGRPPQDEQDRYGFESADWNLMRAVQLIPPNALKTFVCDAEVTILGTTFIAFLHTQSSSLEHLSLGRVTGLNEFTRGVGLPTLRKLKTFGIPYMTSACLASMRRVIANCPRLRRVTMCWASGLEVSGHEDRHECHGLQEFLRCFEGLRYAILINSNGFSHNIDLDCLSSHAPTLERLLVGCSGAHFRHAHPEKFGPLLGRASKLQELGINMPPGLTPRAPRAYPMNMFAMETITAAPCLKSLLLCEGKIPVDAPMLPESALTLPMMQQAGVSPNLQRAAAYVTEAYRLFARTGNYGGENLPVVGFRLIKSARSLLACGRDMCLPAQICCYDFLQELGLDWPNLEHLSTGISEDAFECYQSSLVRMFPKLQTLEATILMSNPHQLRIQRTGRQGLVALTVKAIREPTRTYAVSMTFDIRADAATLDTVVFHLGQSPPMFSIARWHALDFPQLVKLHIKFASSNIMITALHDLTERFSVHKPCLRGFAVYLSHSSDPGQNQIATAFSALETFFESFAGLKYVHIFSDSVGRDALFDVSCLKRHASSLQRLILDIDNDASNEGITHTEIDATLPNTPSLPSMSRLSQLGFRLPDNSKDKVTAYVRSALDNLHVTSALDALCLYLPVFWDLSGVLPQLTDFHGEDLGALATEIYRLLLARRSTPSNRLPVLRIDQDCFLPEVYDDKEDLPSTYAVPTEIHLVKYIRNDADIVDIEDAFWIDKDT</sequence>
<proteinExistence type="predicted"/>
<comment type="caution">
    <text evidence="1">The sequence shown here is derived from an EMBL/GenBank/DDBJ whole genome shotgun (WGS) entry which is preliminary data.</text>
</comment>
<dbReference type="Proteomes" id="UP001320706">
    <property type="component" value="Unassembled WGS sequence"/>
</dbReference>
<organism evidence="1 2">
    <name type="scientific">Zalaria obscura</name>
    <dbReference type="NCBI Taxonomy" id="2024903"/>
    <lineage>
        <taxon>Eukaryota</taxon>
        <taxon>Fungi</taxon>
        <taxon>Dikarya</taxon>
        <taxon>Ascomycota</taxon>
        <taxon>Pezizomycotina</taxon>
        <taxon>Dothideomycetes</taxon>
        <taxon>Dothideomycetidae</taxon>
        <taxon>Dothideales</taxon>
        <taxon>Zalariaceae</taxon>
        <taxon>Zalaria</taxon>
    </lineage>
</organism>
<evidence type="ECO:0000313" key="2">
    <source>
        <dbReference type="Proteomes" id="UP001320706"/>
    </source>
</evidence>
<accession>A0ACC3SHG3</accession>
<gene>
    <name evidence="1" type="ORF">M8818_002315</name>
</gene>
<evidence type="ECO:0000313" key="1">
    <source>
        <dbReference type="EMBL" id="KAK8214735.1"/>
    </source>
</evidence>